<reference evidence="1 2" key="1">
    <citation type="submission" date="2017-05" db="EMBL/GenBank/DDBJ databases">
        <title>The complete genome sequence of Deinococcus ficus isolated from the rhizosphere of the Ficus religiosa L. in Taiwan.</title>
        <authorList>
            <person name="Wu K.-M."/>
            <person name="Liao T.-L."/>
            <person name="Liu Y.-M."/>
            <person name="Young C.-C."/>
            <person name="Tsai S.-F."/>
        </authorList>
    </citation>
    <scope>NUCLEOTIDE SEQUENCE [LARGE SCALE GENOMIC DNA]</scope>
    <source>
        <strain evidence="1 2">CC-FR2-10</strain>
        <plasmid evidence="2">pdfi3</plasmid>
    </source>
</reference>
<keyword evidence="1" id="KW-0614">Plasmid</keyword>
<keyword evidence="2" id="KW-1185">Reference proteome</keyword>
<dbReference type="RefSeq" id="WP_027462719.1">
    <property type="nucleotide sequence ID" value="NZ_CP021084.1"/>
</dbReference>
<protein>
    <submittedName>
        <fullName evidence="1">Uncharacterized protein</fullName>
    </submittedName>
</protein>
<geneLocation type="plasmid" evidence="2">
    <name>pdfi3</name>
</geneLocation>
<evidence type="ECO:0000313" key="1">
    <source>
        <dbReference type="EMBL" id="ASN83276.1"/>
    </source>
</evidence>
<gene>
    <name evidence="1" type="ORF">DFI_18940</name>
</gene>
<proteinExistence type="predicted"/>
<dbReference type="AlphaFoldDB" id="A0A221T357"/>
<dbReference type="Proteomes" id="UP000259030">
    <property type="component" value="Plasmid pDFI3"/>
</dbReference>
<accession>A0A221T357</accession>
<dbReference type="KEGG" id="dfc:DFI_18940"/>
<organism evidence="1 2">
    <name type="scientific">Deinococcus ficus</name>
    <dbReference type="NCBI Taxonomy" id="317577"/>
    <lineage>
        <taxon>Bacteria</taxon>
        <taxon>Thermotogati</taxon>
        <taxon>Deinococcota</taxon>
        <taxon>Deinococci</taxon>
        <taxon>Deinococcales</taxon>
        <taxon>Deinococcaceae</taxon>
        <taxon>Deinococcus</taxon>
    </lineage>
</organism>
<evidence type="ECO:0000313" key="2">
    <source>
        <dbReference type="Proteomes" id="UP000259030"/>
    </source>
</evidence>
<name>A0A221T357_9DEIO</name>
<sequence>MTTTNLTARILDFDPKTTPANVLHDLITVNVTFDSGLEMQFDLRWDANAQHWTNASSGQHLPAHLPPHRLVDSAVAHFIYTTTCKTGRRGFRNPAVHATGQKTFRATLPTGDAPDEAIEVRAVLKAGTWYHQWAAYGDLDPLGDVSLYPTAKAALDAAAWLEGAEVYATLGESLDLSQVAYH</sequence>
<dbReference type="EMBL" id="CP021084">
    <property type="protein sequence ID" value="ASN83276.1"/>
    <property type="molecule type" value="Genomic_DNA"/>
</dbReference>